<organism evidence="5 6">
    <name type="scientific">Marinobacterium aestuariivivens</name>
    <dbReference type="NCBI Taxonomy" id="1698799"/>
    <lineage>
        <taxon>Bacteria</taxon>
        <taxon>Pseudomonadati</taxon>
        <taxon>Pseudomonadota</taxon>
        <taxon>Gammaproteobacteria</taxon>
        <taxon>Oceanospirillales</taxon>
        <taxon>Oceanospirillaceae</taxon>
        <taxon>Marinobacterium</taxon>
    </lineage>
</organism>
<dbReference type="Proteomes" id="UP001596422">
    <property type="component" value="Unassembled WGS sequence"/>
</dbReference>
<keyword evidence="2" id="KW-0812">Transmembrane</keyword>
<keyword evidence="4" id="KW-0472">Membrane</keyword>
<comment type="caution">
    <text evidence="5">The sequence shown here is derived from an EMBL/GenBank/DDBJ whole genome shotgun (WGS) entry which is preliminary data.</text>
</comment>
<proteinExistence type="predicted"/>
<evidence type="ECO:0000313" key="5">
    <source>
        <dbReference type="EMBL" id="MFC6671341.1"/>
    </source>
</evidence>
<sequence length="271" mass="28896">MTASELQLGARSIDLVRLQGGGAQQDHALDLAVDAEDGSLALRLEGGLFDEQWRGRLTRLDLQQHLAGRWQLAAPVALELAADRARSEPLCLQAQDAEGRLCAEGQWLAAGDSNGDLELQRLPLSLLAPWLPAGAEVTGYLNGDARARLGASGSLDYDAVLSLDQTRLALPDEGLDFDLNRALASLEGSEERVSLTLDMTMDEIDGRLNAAVAVADPAGAGKLDGRVEMAMEDLRFLSVLVPAMKVDSGRLNGDFNIAGDLQQPAYAGPWN</sequence>
<protein>
    <submittedName>
        <fullName evidence="5">Translocation/assembly module TamB domain-containing protein</fullName>
    </submittedName>
</protein>
<comment type="subcellular location">
    <subcellularLocation>
        <location evidence="1">Membrane</location>
        <topology evidence="1">Single-pass membrane protein</topology>
    </subcellularLocation>
</comment>
<keyword evidence="6" id="KW-1185">Reference proteome</keyword>
<name>A0ABW2A1K0_9GAMM</name>
<keyword evidence="3" id="KW-1133">Transmembrane helix</keyword>
<evidence type="ECO:0000313" key="6">
    <source>
        <dbReference type="Proteomes" id="UP001596422"/>
    </source>
</evidence>
<reference evidence="6" key="1">
    <citation type="journal article" date="2019" name="Int. J. Syst. Evol. Microbiol.">
        <title>The Global Catalogue of Microorganisms (GCM) 10K type strain sequencing project: providing services to taxonomists for standard genome sequencing and annotation.</title>
        <authorList>
            <consortium name="The Broad Institute Genomics Platform"/>
            <consortium name="The Broad Institute Genome Sequencing Center for Infectious Disease"/>
            <person name="Wu L."/>
            <person name="Ma J."/>
        </authorList>
    </citation>
    <scope>NUCLEOTIDE SEQUENCE [LARGE SCALE GENOMIC DNA]</scope>
    <source>
        <strain evidence="6">NBRC 111756</strain>
    </source>
</reference>
<evidence type="ECO:0000256" key="1">
    <source>
        <dbReference type="ARBA" id="ARBA00004167"/>
    </source>
</evidence>
<gene>
    <name evidence="5" type="ORF">ACFQDL_15620</name>
</gene>
<evidence type="ECO:0000256" key="2">
    <source>
        <dbReference type="ARBA" id="ARBA00022692"/>
    </source>
</evidence>
<dbReference type="PANTHER" id="PTHR36985">
    <property type="entry name" value="TRANSLOCATION AND ASSEMBLY MODULE SUBUNIT TAMB"/>
    <property type="match status" value="1"/>
</dbReference>
<dbReference type="RefSeq" id="WP_379909854.1">
    <property type="nucleotide sequence ID" value="NZ_JBHSWE010000001.1"/>
</dbReference>
<evidence type="ECO:0000256" key="4">
    <source>
        <dbReference type="ARBA" id="ARBA00023136"/>
    </source>
</evidence>
<dbReference type="EMBL" id="JBHSWE010000001">
    <property type="protein sequence ID" value="MFC6671341.1"/>
    <property type="molecule type" value="Genomic_DNA"/>
</dbReference>
<evidence type="ECO:0000256" key="3">
    <source>
        <dbReference type="ARBA" id="ARBA00022989"/>
    </source>
</evidence>
<dbReference type="PANTHER" id="PTHR36985:SF1">
    <property type="entry name" value="TRANSLOCATION AND ASSEMBLY MODULE SUBUNIT TAMB"/>
    <property type="match status" value="1"/>
</dbReference>
<accession>A0ABW2A1K0</accession>